<proteinExistence type="predicted"/>
<keyword evidence="1" id="KW-0812">Transmembrane</keyword>
<reference evidence="2" key="1">
    <citation type="submission" date="2022-01" db="EMBL/GenBank/DDBJ databases">
        <title>Microbacterium eymi and Microbacterium rhizovicinus sp. nov., isolated from the rhizospheric soil of Elymus tsukushiensis, a plant native to the Dokdo Islands, Republic of Korea.</title>
        <authorList>
            <person name="Hwang Y.J."/>
        </authorList>
    </citation>
    <scope>NUCLEOTIDE SEQUENCE</scope>
    <source>
        <strain evidence="2">KUDC0405</strain>
    </source>
</reference>
<feature type="transmembrane region" description="Helical" evidence="1">
    <location>
        <begin position="40"/>
        <end position="59"/>
    </location>
</feature>
<dbReference type="EMBL" id="CP091139">
    <property type="protein sequence ID" value="UUT35269.1"/>
    <property type="molecule type" value="Genomic_DNA"/>
</dbReference>
<feature type="transmembrane region" description="Helical" evidence="1">
    <location>
        <begin position="253"/>
        <end position="275"/>
    </location>
</feature>
<feature type="transmembrane region" description="Helical" evidence="1">
    <location>
        <begin position="167"/>
        <end position="191"/>
    </location>
</feature>
<protein>
    <submittedName>
        <fullName evidence="2">ABC transporter permease</fullName>
    </submittedName>
</protein>
<name>A0ABY5NJC3_9MICO</name>
<organism evidence="2 3">
    <name type="scientific">Microbacterium elymi</name>
    <dbReference type="NCBI Taxonomy" id="2909587"/>
    <lineage>
        <taxon>Bacteria</taxon>
        <taxon>Bacillati</taxon>
        <taxon>Actinomycetota</taxon>
        <taxon>Actinomycetes</taxon>
        <taxon>Micrococcales</taxon>
        <taxon>Microbacteriaceae</taxon>
        <taxon>Microbacterium</taxon>
    </lineage>
</organism>
<keyword evidence="1" id="KW-0472">Membrane</keyword>
<dbReference type="Proteomes" id="UP001054811">
    <property type="component" value="Chromosome"/>
</dbReference>
<dbReference type="PANTHER" id="PTHR37305:SF1">
    <property type="entry name" value="MEMBRANE PROTEIN"/>
    <property type="match status" value="1"/>
</dbReference>
<accession>A0ABY5NJC3</accession>
<feature type="transmembrane region" description="Helical" evidence="1">
    <location>
        <begin position="197"/>
        <end position="217"/>
    </location>
</feature>
<keyword evidence="3" id="KW-1185">Reference proteome</keyword>
<keyword evidence="1" id="KW-1133">Transmembrane helix</keyword>
<dbReference type="PANTHER" id="PTHR37305">
    <property type="entry name" value="INTEGRAL MEMBRANE PROTEIN-RELATED"/>
    <property type="match status" value="1"/>
</dbReference>
<evidence type="ECO:0000313" key="3">
    <source>
        <dbReference type="Proteomes" id="UP001054811"/>
    </source>
</evidence>
<dbReference type="RefSeq" id="WP_259611842.1">
    <property type="nucleotide sequence ID" value="NZ_CP091139.2"/>
</dbReference>
<gene>
    <name evidence="2" type="ORF">L2X98_34385</name>
</gene>
<feature type="transmembrane region" description="Helical" evidence="1">
    <location>
        <begin position="129"/>
        <end position="155"/>
    </location>
</feature>
<evidence type="ECO:0000313" key="2">
    <source>
        <dbReference type="EMBL" id="UUT35269.1"/>
    </source>
</evidence>
<feature type="transmembrane region" description="Helical" evidence="1">
    <location>
        <begin position="79"/>
        <end position="102"/>
    </location>
</feature>
<sequence>MTTVTAPAPARVRAVDDVRLSFPRMLNSETIKLLTLRSTWWSIAVVAVLSVGLAAIVAASMRASFASAPAEALDLPRMLASAVISPIQFTMLLAGALGAIAITGEYSTGMIRSTLAAEPRRGAVVGAKAIVVTALMGLVSLAVFAISTIPVAAILGTSPIDIGDPGITLLPILYGALAMAVFAAIGLSFGFVLASGAGAIAATVGLLFVLPIVGSIFPAEGAWSWLHDAAQYLPMFAAMVVTTPPGAEGTMSVPVALITLGCWVAAGLLGSWAVLRSRDA</sequence>
<evidence type="ECO:0000256" key="1">
    <source>
        <dbReference type="SAM" id="Phobius"/>
    </source>
</evidence>